<evidence type="ECO:0000313" key="1">
    <source>
        <dbReference type="EMBL" id="MCZ0963592.1"/>
    </source>
</evidence>
<evidence type="ECO:0000313" key="2">
    <source>
        <dbReference type="Proteomes" id="UP001149822"/>
    </source>
</evidence>
<dbReference type="Proteomes" id="UP001149822">
    <property type="component" value="Unassembled WGS sequence"/>
</dbReference>
<protein>
    <submittedName>
        <fullName evidence="1">Uncharacterized protein</fullName>
    </submittedName>
</protein>
<proteinExistence type="predicted"/>
<organism evidence="1 2">
    <name type="scientific">Paracoccus benzoatiresistens</name>
    <dbReference type="NCBI Taxonomy" id="2997341"/>
    <lineage>
        <taxon>Bacteria</taxon>
        <taxon>Pseudomonadati</taxon>
        <taxon>Pseudomonadota</taxon>
        <taxon>Alphaproteobacteria</taxon>
        <taxon>Rhodobacterales</taxon>
        <taxon>Paracoccaceae</taxon>
        <taxon>Paracoccus</taxon>
    </lineage>
</organism>
<keyword evidence="2" id="KW-1185">Reference proteome</keyword>
<sequence>MPEPVSWISFGPEEGLRLREPTSSTPPFHAAGLEKLAAAIEDML</sequence>
<comment type="caution">
    <text evidence="1">The sequence shown here is derived from an EMBL/GenBank/DDBJ whole genome shotgun (WGS) entry which is preliminary data.</text>
</comment>
<accession>A0ABT4J8Y8</accession>
<gene>
    <name evidence="1" type="ORF">OU682_18475</name>
</gene>
<name>A0ABT4J8Y8_9RHOB</name>
<dbReference type="RefSeq" id="WP_268943684.1">
    <property type="nucleotide sequence ID" value="NZ_JAPTYD010000043.1"/>
</dbReference>
<reference evidence="1" key="1">
    <citation type="submission" date="2022-12" db="EMBL/GenBank/DDBJ databases">
        <title>Paracoccus sp. EF6 isolated from a lake water.</title>
        <authorList>
            <person name="Liu H."/>
        </authorList>
    </citation>
    <scope>NUCLEOTIDE SEQUENCE</scope>
    <source>
        <strain evidence="1">EF6</strain>
    </source>
</reference>
<dbReference type="EMBL" id="JAPTYD010000043">
    <property type="protein sequence ID" value="MCZ0963592.1"/>
    <property type="molecule type" value="Genomic_DNA"/>
</dbReference>